<evidence type="ECO:0000313" key="2">
    <source>
        <dbReference type="EMBL" id="DAG06342.1"/>
    </source>
</evidence>
<protein>
    <submittedName>
        <fullName evidence="2">Major capsid protein</fullName>
    </submittedName>
</protein>
<name>A0A8S5VI30_9CAUD</name>
<evidence type="ECO:0000256" key="1">
    <source>
        <dbReference type="SAM" id="MobiDB-lite"/>
    </source>
</evidence>
<reference evidence="2" key="1">
    <citation type="journal article" date="2021" name="Proc. Natl. Acad. Sci. U.S.A.">
        <title>A Catalog of Tens of Thousands of Viruses from Human Metagenomes Reveals Hidden Associations with Chronic Diseases.</title>
        <authorList>
            <person name="Tisza M.J."/>
            <person name="Buck C.B."/>
        </authorList>
    </citation>
    <scope>NUCLEOTIDE SEQUENCE</scope>
    <source>
        <strain evidence="2">Cthu813</strain>
    </source>
</reference>
<feature type="compositionally biased region" description="Basic and acidic residues" evidence="1">
    <location>
        <begin position="171"/>
        <end position="201"/>
    </location>
</feature>
<organism evidence="2">
    <name type="scientific">Siphoviridae sp. cthu813</name>
    <dbReference type="NCBI Taxonomy" id="2825618"/>
    <lineage>
        <taxon>Viruses</taxon>
        <taxon>Duplodnaviria</taxon>
        <taxon>Heunggongvirae</taxon>
        <taxon>Uroviricota</taxon>
        <taxon>Caudoviricetes</taxon>
    </lineage>
</organism>
<feature type="region of interest" description="Disordered" evidence="1">
    <location>
        <begin position="266"/>
        <end position="286"/>
    </location>
</feature>
<sequence>MNLLSRKQKKRSEIVKMAFRYDFSGYATRNDIKCTDGRIIRAGAFADQDGAKVPLVWNHDHRGMENVIGHALLENRSDGVYAYGVFNETKNGINAKELVEHGDICAMSIYANKLKQNGADVTHGVIRELSLVYAGANPGAFIDSVITHEDGADEEAVIYFDQEIDASNGELTHEDKETQEKDSKEEPEKKSDETPKKTTKEIIDGLSEKKKKVAALIISMSPKIDEIDTINDNKEQPVSDKGETVADIWETFTEEEKKAVYAVIGTAKENNESSNDGDEEEDNDNKEEKVMRHNAFDKETQTETVDGVLTHSDQEAILALAKSKSCGSLREAMEQYAGETDHLQHGIDEIETLFPEYKDVKPGAPELVTDNLGWVTTVMNGVHKSPISRIRTRQTDARGRKIRGLGYQKGGLKKEVGNVKLMSRTTDPYTVYVKDSMNRDDILDITDFDVVSYEYNLLRMALNEEIATAVMVGDGRDDGDEDKIPEDKIRPIWTDDELYTIHKAVDVTGMKTKLQGSDTSKNFGDNYIETEAIIEAALDARIDYRGSGSPAFFCTPQLVNTMLMARDLNGRRIYNSIDELKTILNVSAIVTIEQFAGLQRTVDTNKMALLGIMVNLDDYYVGATKGGQITQFNQFDIDFNKEKYLIETRISGALTKIKSAIVLEKKAS</sequence>
<feature type="compositionally biased region" description="Acidic residues" evidence="1">
    <location>
        <begin position="275"/>
        <end position="285"/>
    </location>
</feature>
<dbReference type="SUPFAM" id="SSF56563">
    <property type="entry name" value="Major capsid protein gp5"/>
    <property type="match status" value="1"/>
</dbReference>
<dbReference type="EMBL" id="BK016270">
    <property type="protein sequence ID" value="DAG06342.1"/>
    <property type="molecule type" value="Genomic_DNA"/>
</dbReference>
<proteinExistence type="predicted"/>
<accession>A0A8S5VI30</accession>
<feature type="region of interest" description="Disordered" evidence="1">
    <location>
        <begin position="167"/>
        <end position="201"/>
    </location>
</feature>